<feature type="non-terminal residue" evidence="3">
    <location>
        <position position="236"/>
    </location>
</feature>
<dbReference type="Pfam" id="PF03772">
    <property type="entry name" value="Competence"/>
    <property type="match status" value="1"/>
</dbReference>
<sequence length="236" mass="27208">SILLKFSGEDSDVTLKGTVCSRPMFFENSVSFFLDVKYLEFKGNKWKVNERTQVSIFFNKYENNLNKISKVLEKSNPKNDLEHTIFLGQGITILGKLNKIEIKDSIKFSWEKYLYNKRIQTKLITNTSKILRTSTPLLSRIRKYITDKAKAIFKKYMNHKYAPFLIGTILGDRSEILPETTDHFTKSGLLHILAISGANMVVIASSIMFISKLIKLSFFKKILIIIVIILSYTYLV</sequence>
<dbReference type="AlphaFoldDB" id="X1GCH0"/>
<organism evidence="3">
    <name type="scientific">marine sediment metagenome</name>
    <dbReference type="NCBI Taxonomy" id="412755"/>
    <lineage>
        <taxon>unclassified sequences</taxon>
        <taxon>metagenomes</taxon>
        <taxon>ecological metagenomes</taxon>
    </lineage>
</organism>
<protein>
    <recommendedName>
        <fullName evidence="2">ComEC/Rec2-related protein domain-containing protein</fullName>
    </recommendedName>
</protein>
<accession>X1GCH0</accession>
<comment type="caution">
    <text evidence="3">The sequence shown here is derived from an EMBL/GenBank/DDBJ whole genome shotgun (WGS) entry which is preliminary data.</text>
</comment>
<feature type="transmembrane region" description="Helical" evidence="1">
    <location>
        <begin position="218"/>
        <end position="235"/>
    </location>
</feature>
<keyword evidence="1" id="KW-1133">Transmembrane helix</keyword>
<feature type="transmembrane region" description="Helical" evidence="1">
    <location>
        <begin position="188"/>
        <end position="211"/>
    </location>
</feature>
<proteinExistence type="predicted"/>
<reference evidence="3" key="1">
    <citation type="journal article" date="2014" name="Front. Microbiol.">
        <title>High frequency of phylogenetically diverse reductive dehalogenase-homologous genes in deep subseafloor sedimentary metagenomes.</title>
        <authorList>
            <person name="Kawai M."/>
            <person name="Futagami T."/>
            <person name="Toyoda A."/>
            <person name="Takaki Y."/>
            <person name="Nishi S."/>
            <person name="Hori S."/>
            <person name="Arai W."/>
            <person name="Tsubouchi T."/>
            <person name="Morono Y."/>
            <person name="Uchiyama I."/>
            <person name="Ito T."/>
            <person name="Fujiyama A."/>
            <person name="Inagaki F."/>
            <person name="Takami H."/>
        </authorList>
    </citation>
    <scope>NUCLEOTIDE SEQUENCE</scope>
    <source>
        <strain evidence="3">Expedition CK06-06</strain>
    </source>
</reference>
<evidence type="ECO:0000259" key="2">
    <source>
        <dbReference type="Pfam" id="PF03772"/>
    </source>
</evidence>
<name>X1GCH0_9ZZZZ</name>
<keyword evidence="1" id="KW-0812">Transmembrane</keyword>
<feature type="non-terminal residue" evidence="3">
    <location>
        <position position="1"/>
    </location>
</feature>
<dbReference type="EMBL" id="BARU01012550">
    <property type="protein sequence ID" value="GAH42490.1"/>
    <property type="molecule type" value="Genomic_DNA"/>
</dbReference>
<feature type="domain" description="ComEC/Rec2-related protein" evidence="2">
    <location>
        <begin position="169"/>
        <end position="235"/>
    </location>
</feature>
<dbReference type="InterPro" id="IPR004477">
    <property type="entry name" value="ComEC_N"/>
</dbReference>
<evidence type="ECO:0000313" key="3">
    <source>
        <dbReference type="EMBL" id="GAH42490.1"/>
    </source>
</evidence>
<gene>
    <name evidence="3" type="ORF">S03H2_23091</name>
</gene>
<keyword evidence="1" id="KW-0472">Membrane</keyword>
<evidence type="ECO:0000256" key="1">
    <source>
        <dbReference type="SAM" id="Phobius"/>
    </source>
</evidence>